<name>A0A936ZIH7_9HYPH</name>
<reference evidence="3" key="1">
    <citation type="submission" date="2021-01" db="EMBL/GenBank/DDBJ databases">
        <title>Microvirga sp.</title>
        <authorList>
            <person name="Kim M.K."/>
        </authorList>
    </citation>
    <scope>NUCLEOTIDE SEQUENCE</scope>
    <source>
        <strain evidence="3">5420S-16</strain>
    </source>
</reference>
<dbReference type="Pfam" id="PF03807">
    <property type="entry name" value="F420_oxidored"/>
    <property type="match status" value="1"/>
</dbReference>
<comment type="caution">
    <text evidence="3">The sequence shown here is derived from an EMBL/GenBank/DDBJ whole genome shotgun (WGS) entry which is preliminary data.</text>
</comment>
<dbReference type="InterPro" id="IPR051267">
    <property type="entry name" value="STEAP_metalloreductase"/>
</dbReference>
<dbReference type="Gene3D" id="3.40.50.720">
    <property type="entry name" value="NAD(P)-binding Rossmann-like Domain"/>
    <property type="match status" value="1"/>
</dbReference>
<evidence type="ECO:0000256" key="1">
    <source>
        <dbReference type="ARBA" id="ARBA00023002"/>
    </source>
</evidence>
<dbReference type="AlphaFoldDB" id="A0A936ZIH7"/>
<dbReference type="SUPFAM" id="SSF51735">
    <property type="entry name" value="NAD(P)-binding Rossmann-fold domains"/>
    <property type="match status" value="1"/>
</dbReference>
<evidence type="ECO:0000259" key="2">
    <source>
        <dbReference type="Pfam" id="PF03807"/>
    </source>
</evidence>
<proteinExistence type="predicted"/>
<protein>
    <submittedName>
        <fullName evidence="3">NADPH-dependent F420 reductase</fullName>
    </submittedName>
</protein>
<keyword evidence="4" id="KW-1185">Reference proteome</keyword>
<keyword evidence="1" id="KW-0560">Oxidoreductase</keyword>
<dbReference type="RefSeq" id="WP_202065349.1">
    <property type="nucleotide sequence ID" value="NZ_JAEQMY010000116.1"/>
</dbReference>
<evidence type="ECO:0000313" key="3">
    <source>
        <dbReference type="EMBL" id="MBL0407817.1"/>
    </source>
</evidence>
<sequence length="198" mass="20155">MTHAIIGSGAIGSALARQFARSNIDVLIANSRGPDSLAGLAAELGSYVIPTTLPEALKADTVILAVPFTAVADAVQGAGQWNGRIVVDATNAIDFPAFTPKDLGGRPSTDVTAEMVPGARVVKAFNTLPAAVLASDPAQDGGRRILFVSGNDASANSNIAGLIERLGFAPITLGELNQGGLLQQFGASLVAQNLTKHG</sequence>
<dbReference type="InterPro" id="IPR028939">
    <property type="entry name" value="P5C_Rdtase_cat_N"/>
</dbReference>
<feature type="domain" description="Pyrroline-5-carboxylate reductase catalytic N-terminal" evidence="2">
    <location>
        <begin position="4"/>
        <end position="91"/>
    </location>
</feature>
<dbReference type="Proteomes" id="UP000605848">
    <property type="component" value="Unassembled WGS sequence"/>
</dbReference>
<gene>
    <name evidence="3" type="ORF">JKG68_28325</name>
</gene>
<evidence type="ECO:0000313" key="4">
    <source>
        <dbReference type="Proteomes" id="UP000605848"/>
    </source>
</evidence>
<accession>A0A936ZIH7</accession>
<dbReference type="GO" id="GO:0016491">
    <property type="term" value="F:oxidoreductase activity"/>
    <property type="evidence" value="ECO:0007669"/>
    <property type="project" value="UniProtKB-KW"/>
</dbReference>
<dbReference type="EMBL" id="JAEQMY010000116">
    <property type="protein sequence ID" value="MBL0407817.1"/>
    <property type="molecule type" value="Genomic_DNA"/>
</dbReference>
<dbReference type="InterPro" id="IPR036291">
    <property type="entry name" value="NAD(P)-bd_dom_sf"/>
</dbReference>
<dbReference type="PANTHER" id="PTHR14239">
    <property type="entry name" value="DUDULIN-RELATED"/>
    <property type="match status" value="1"/>
</dbReference>
<organism evidence="3 4">
    <name type="scientific">Microvirga aerilata</name>
    <dbReference type="NCBI Taxonomy" id="670292"/>
    <lineage>
        <taxon>Bacteria</taxon>
        <taxon>Pseudomonadati</taxon>
        <taxon>Pseudomonadota</taxon>
        <taxon>Alphaproteobacteria</taxon>
        <taxon>Hyphomicrobiales</taxon>
        <taxon>Methylobacteriaceae</taxon>
        <taxon>Microvirga</taxon>
    </lineage>
</organism>